<dbReference type="EMBL" id="SDVB01000311">
    <property type="protein sequence ID" value="RYC04570.1"/>
    <property type="molecule type" value="Genomic_DNA"/>
</dbReference>
<accession>A0A4Q2SKJ4</accession>
<dbReference type="OrthoDB" id="9788068at2"/>
<comment type="caution">
    <text evidence="5">The sequence shown here is derived from an EMBL/GenBank/DDBJ whole genome shotgun (WGS) entry which is preliminary data.</text>
</comment>
<gene>
    <name evidence="5" type="ORF">EUU22_20630</name>
</gene>
<dbReference type="GO" id="GO:0004067">
    <property type="term" value="F:asparaginase activity"/>
    <property type="evidence" value="ECO:0007669"/>
    <property type="project" value="UniProtKB-UniRule"/>
</dbReference>
<evidence type="ECO:0000313" key="6">
    <source>
        <dbReference type="Proteomes" id="UP000291088"/>
    </source>
</evidence>
<dbReference type="Pfam" id="PF17763">
    <property type="entry name" value="Asparaginase_C"/>
    <property type="match status" value="1"/>
</dbReference>
<dbReference type="SUPFAM" id="SSF53774">
    <property type="entry name" value="Glutaminase/Asparaginase"/>
    <property type="match status" value="1"/>
</dbReference>
<evidence type="ECO:0000259" key="3">
    <source>
        <dbReference type="Pfam" id="PF00710"/>
    </source>
</evidence>
<dbReference type="GO" id="GO:0004177">
    <property type="term" value="F:aminopeptidase activity"/>
    <property type="evidence" value="ECO:0007669"/>
    <property type="project" value="UniProtKB-KW"/>
</dbReference>
<organism evidence="5 6">
    <name type="scientific">Ciceribacter ferrooxidans</name>
    <dbReference type="NCBI Taxonomy" id="2509717"/>
    <lineage>
        <taxon>Bacteria</taxon>
        <taxon>Pseudomonadati</taxon>
        <taxon>Pseudomonadota</taxon>
        <taxon>Alphaproteobacteria</taxon>
        <taxon>Hyphomicrobiales</taxon>
        <taxon>Rhizobiaceae</taxon>
        <taxon>Ciceribacter</taxon>
    </lineage>
</organism>
<feature type="domain" description="Asparaginase/glutaminase C-terminal" evidence="4">
    <location>
        <begin position="182"/>
        <end position="279"/>
    </location>
</feature>
<reference evidence="5 6" key="1">
    <citation type="submission" date="2019-01" db="EMBL/GenBank/DDBJ databases">
        <authorList>
            <person name="Deng T."/>
        </authorList>
    </citation>
    <scope>NUCLEOTIDE SEQUENCE [LARGE SCALE GENOMIC DNA]</scope>
    <source>
        <strain evidence="5 6">F8825</strain>
    </source>
</reference>
<evidence type="ECO:0000256" key="2">
    <source>
        <dbReference type="PIRSR" id="PIRSR001220-2"/>
    </source>
</evidence>
<feature type="active site" description="O-isoaspartyl threonine intermediate" evidence="1">
    <location>
        <position position="11"/>
    </location>
</feature>
<feature type="domain" description="L-asparaginase N-terminal" evidence="3">
    <location>
        <begin position="3"/>
        <end position="166"/>
    </location>
</feature>
<dbReference type="PROSITE" id="PS51732">
    <property type="entry name" value="ASN_GLN_ASE_3"/>
    <property type="match status" value="1"/>
</dbReference>
<dbReference type="PANTHER" id="PTHR11707">
    <property type="entry name" value="L-ASPARAGINASE"/>
    <property type="match status" value="1"/>
</dbReference>
<dbReference type="Gene3D" id="3.40.50.40">
    <property type="match status" value="1"/>
</dbReference>
<feature type="binding site" evidence="2">
    <location>
        <position position="53"/>
    </location>
    <ligand>
        <name>substrate</name>
    </ligand>
</feature>
<dbReference type="Pfam" id="PF00710">
    <property type="entry name" value="Asparaginase"/>
    <property type="match status" value="1"/>
</dbReference>
<dbReference type="SMART" id="SM00870">
    <property type="entry name" value="Asparaginase"/>
    <property type="match status" value="1"/>
</dbReference>
<dbReference type="InterPro" id="IPR036152">
    <property type="entry name" value="Asp/glu_Ase-like_sf"/>
</dbReference>
<proteinExistence type="predicted"/>
<evidence type="ECO:0000256" key="1">
    <source>
        <dbReference type="PIRSR" id="PIRSR001220-1"/>
    </source>
</evidence>
<dbReference type="PRINTS" id="PR00139">
    <property type="entry name" value="ASNGLNASE"/>
</dbReference>
<protein>
    <submittedName>
        <fullName evidence="5">Aminopeptidase</fullName>
    </submittedName>
</protein>
<dbReference type="InterPro" id="IPR040919">
    <property type="entry name" value="Asparaginase_C"/>
</dbReference>
<dbReference type="PIRSF" id="PIRSF001220">
    <property type="entry name" value="L-ASNase_gatD"/>
    <property type="match status" value="1"/>
</dbReference>
<dbReference type="Proteomes" id="UP000291088">
    <property type="component" value="Unassembled WGS sequence"/>
</dbReference>
<dbReference type="PIRSF" id="PIRSF500176">
    <property type="entry name" value="L_ASNase"/>
    <property type="match status" value="1"/>
</dbReference>
<dbReference type="InterPro" id="IPR006034">
    <property type="entry name" value="Asparaginase/glutaminase-like"/>
</dbReference>
<feature type="binding site" evidence="2">
    <location>
        <begin position="82"/>
        <end position="83"/>
    </location>
    <ligand>
        <name>substrate</name>
    </ligand>
</feature>
<keyword evidence="5" id="KW-0645">Protease</keyword>
<dbReference type="Gene3D" id="3.40.50.1170">
    <property type="entry name" value="L-asparaginase, N-terminal domain"/>
    <property type="match status" value="1"/>
</dbReference>
<dbReference type="InterPro" id="IPR027473">
    <property type="entry name" value="L-asparaginase_C"/>
</dbReference>
<evidence type="ECO:0000313" key="5">
    <source>
        <dbReference type="EMBL" id="RYC04570.1"/>
    </source>
</evidence>
<dbReference type="AlphaFoldDB" id="A0A4Q2SKJ4"/>
<dbReference type="InterPro" id="IPR027474">
    <property type="entry name" value="L-asparaginase_N"/>
</dbReference>
<keyword evidence="5" id="KW-0378">Hydrolase</keyword>
<dbReference type="PANTHER" id="PTHR11707:SF28">
    <property type="entry name" value="60 KDA LYSOPHOSPHOLIPASE"/>
    <property type="match status" value="1"/>
</dbReference>
<name>A0A4Q2SKJ4_9HYPH</name>
<evidence type="ECO:0000259" key="4">
    <source>
        <dbReference type="Pfam" id="PF17763"/>
    </source>
</evidence>
<keyword evidence="5" id="KW-0031">Aminopeptidase</keyword>
<keyword evidence="6" id="KW-1185">Reference proteome</keyword>
<dbReference type="InterPro" id="IPR037152">
    <property type="entry name" value="L-asparaginase_N_sf"/>
</dbReference>
<sequence length="281" mass="28785">MQLLLIHTGGTIGMAPGPDGLTPVKGLVEAAVAERLPAGVFLPSHVFDPLIDSADMGPDGWNAMLSAIRAHPDIPAIVTHGTDTMAFTGAALSQALAGEGRRIVLCGSMTPLGMGGDAEGNLALAIEATMKTGEGVHLAFAGSLLPAEGLVKHHSHEALSFRSQPQLPQPTPSRRSFDARRLAILTLSPGLPAEALEAILATLDGAVLRVFGAGTAPSDRWILKVLAEAVAAGKRIRAVSQCEAGGLTPGAYAAGAGLWATGVENGGLETPEAALIRLWLN</sequence>
<dbReference type="RefSeq" id="WP_129333868.1">
    <property type="nucleotide sequence ID" value="NZ_SDVB01000311.1"/>
</dbReference>